<keyword evidence="1" id="KW-1133">Transmembrane helix</keyword>
<keyword evidence="1" id="KW-0812">Transmembrane</keyword>
<feature type="transmembrane region" description="Helical" evidence="1">
    <location>
        <begin position="24"/>
        <end position="43"/>
    </location>
</feature>
<evidence type="ECO:0000313" key="2">
    <source>
        <dbReference type="EMBL" id="KKN87369.1"/>
    </source>
</evidence>
<sequence length="44" mass="4719">MIPGGMVFNNTPGVEPPQPKASRLLTLLVVVPWAVAAALIVRYM</sequence>
<gene>
    <name evidence="2" type="ORF">LCGC14_0258240</name>
</gene>
<organism evidence="2">
    <name type="scientific">marine sediment metagenome</name>
    <dbReference type="NCBI Taxonomy" id="412755"/>
    <lineage>
        <taxon>unclassified sequences</taxon>
        <taxon>metagenomes</taxon>
        <taxon>ecological metagenomes</taxon>
    </lineage>
</organism>
<accession>A0A0F9U6Z5</accession>
<proteinExistence type="predicted"/>
<dbReference type="EMBL" id="LAZR01000138">
    <property type="protein sequence ID" value="KKN87369.1"/>
    <property type="molecule type" value="Genomic_DNA"/>
</dbReference>
<reference evidence="2" key="1">
    <citation type="journal article" date="2015" name="Nature">
        <title>Complex archaea that bridge the gap between prokaryotes and eukaryotes.</title>
        <authorList>
            <person name="Spang A."/>
            <person name="Saw J.H."/>
            <person name="Jorgensen S.L."/>
            <person name="Zaremba-Niedzwiedzka K."/>
            <person name="Martijn J."/>
            <person name="Lind A.E."/>
            <person name="van Eijk R."/>
            <person name="Schleper C."/>
            <person name="Guy L."/>
            <person name="Ettema T.J."/>
        </authorList>
    </citation>
    <scope>NUCLEOTIDE SEQUENCE</scope>
</reference>
<evidence type="ECO:0000256" key="1">
    <source>
        <dbReference type="SAM" id="Phobius"/>
    </source>
</evidence>
<name>A0A0F9U6Z5_9ZZZZ</name>
<keyword evidence="1" id="KW-0472">Membrane</keyword>
<protein>
    <submittedName>
        <fullName evidence="2">Uncharacterized protein</fullName>
    </submittedName>
</protein>
<comment type="caution">
    <text evidence="2">The sequence shown here is derived from an EMBL/GenBank/DDBJ whole genome shotgun (WGS) entry which is preliminary data.</text>
</comment>
<dbReference type="AlphaFoldDB" id="A0A0F9U6Z5"/>